<sequence length="430" mass="48532">MSKILVAAVFCLAFAGTINACPRYQNLSVLSPDTDPDIHDVVTYDIWAVWYHPLAYTKDDALFVARRLEKMRCAAVNDFGMIDPTAAFEGYYTNVILHVTDDDIVQDAIPNDWGSAVGKNDDGYSQMELDEPVPFDLYTLDHEGFHVMQDQVANRYESVAAGSYWIAEASADWFAWNLVPNSATAFDAAASIVATPHLPFWSEWQTWPRGKPFGNVVFTRPYALHALLVYLQRHTPMTRREISQGYYRGDNTPREVFVETLGFDGFANSYADFNAKLTAMMILGNTGRTLSNFVFTGAQRREAVAGLEDYFGDQMQRADRALIRPVAASIDMTSDLQNWTQPRRDARPYGWGYNVIAIENPSGTPILEFEGEEMRLRLVTLQGQSWRIEEVNDGDTMDLAGVSNAYLVVTSTPQLMNGYDRYTYRLRLSI</sequence>
<dbReference type="OrthoDB" id="9854245at2"/>
<keyword evidence="3" id="KW-1185">Reference proteome</keyword>
<reference evidence="2 3" key="1">
    <citation type="submission" date="2017-03" db="EMBL/GenBank/DDBJ databases">
        <authorList>
            <person name="Afonso C.L."/>
            <person name="Miller P.J."/>
            <person name="Scott M.A."/>
            <person name="Spackman E."/>
            <person name="Goraichik I."/>
            <person name="Dimitrov K.M."/>
            <person name="Suarez D.L."/>
            <person name="Swayne D.E."/>
        </authorList>
    </citation>
    <scope>NUCLEOTIDE SEQUENCE [LARGE SCALE GENOMIC DNA]</scope>
    <source>
        <strain evidence="2 3">CECT 8397</strain>
    </source>
</reference>
<proteinExistence type="predicted"/>
<accession>A0A1Y5SSA5</accession>
<dbReference type="RefSeq" id="WP_085864852.1">
    <property type="nucleotide sequence ID" value="NZ_FWFT01000003.1"/>
</dbReference>
<feature type="signal peptide" evidence="1">
    <location>
        <begin position="1"/>
        <end position="20"/>
    </location>
</feature>
<name>A0A1Y5SSA5_9RHOB</name>
<dbReference type="Proteomes" id="UP000193623">
    <property type="component" value="Unassembled WGS sequence"/>
</dbReference>
<dbReference type="AlphaFoldDB" id="A0A1Y5SSA5"/>
<keyword evidence="1" id="KW-0732">Signal</keyword>
<feature type="chain" id="PRO_5012576844" evidence="1">
    <location>
        <begin position="21"/>
        <end position="430"/>
    </location>
</feature>
<protein>
    <submittedName>
        <fullName evidence="2">Uncharacterized protein</fullName>
    </submittedName>
</protein>
<evidence type="ECO:0000313" key="2">
    <source>
        <dbReference type="EMBL" id="SLN47196.1"/>
    </source>
</evidence>
<organism evidence="2 3">
    <name type="scientific">Pseudooctadecabacter jejudonensis</name>
    <dbReference type="NCBI Taxonomy" id="1391910"/>
    <lineage>
        <taxon>Bacteria</taxon>
        <taxon>Pseudomonadati</taxon>
        <taxon>Pseudomonadota</taxon>
        <taxon>Alphaproteobacteria</taxon>
        <taxon>Rhodobacterales</taxon>
        <taxon>Paracoccaceae</taxon>
        <taxon>Pseudooctadecabacter</taxon>
    </lineage>
</organism>
<evidence type="ECO:0000256" key="1">
    <source>
        <dbReference type="SAM" id="SignalP"/>
    </source>
</evidence>
<evidence type="ECO:0000313" key="3">
    <source>
        <dbReference type="Proteomes" id="UP000193623"/>
    </source>
</evidence>
<gene>
    <name evidence="2" type="ORF">PSJ8397_02473</name>
</gene>
<dbReference type="EMBL" id="FWFT01000003">
    <property type="protein sequence ID" value="SLN47196.1"/>
    <property type="molecule type" value="Genomic_DNA"/>
</dbReference>